<dbReference type="Pfam" id="PF04218">
    <property type="entry name" value="CENP-B_N"/>
    <property type="match status" value="1"/>
</dbReference>
<dbReference type="InterPro" id="IPR007889">
    <property type="entry name" value="HTH_Psq"/>
</dbReference>
<evidence type="ECO:0000259" key="2">
    <source>
        <dbReference type="Pfam" id="PF04218"/>
    </source>
</evidence>
<evidence type="ECO:0000313" key="4">
    <source>
        <dbReference type="WBParaSite" id="ACRNAN_scaffold2591.g9037.t1"/>
    </source>
</evidence>
<sequence>MNTSRRKLRSITLDTKLKVLRTAKENNHKSYLTRNFDLPRSTIQSLLRAKSKILQAIKSGSNPFLILLFLCLSFIVEDRADKNARRRFGRNTRCRILKKASTVAIN</sequence>
<dbReference type="InterPro" id="IPR009057">
    <property type="entry name" value="Homeodomain-like_sf"/>
</dbReference>
<evidence type="ECO:0000313" key="3">
    <source>
        <dbReference type="Proteomes" id="UP000887540"/>
    </source>
</evidence>
<dbReference type="Proteomes" id="UP000887540">
    <property type="component" value="Unplaced"/>
</dbReference>
<keyword evidence="3" id="KW-1185">Reference proteome</keyword>
<dbReference type="Gene3D" id="1.10.10.60">
    <property type="entry name" value="Homeodomain-like"/>
    <property type="match status" value="1"/>
</dbReference>
<proteinExistence type="predicted"/>
<dbReference type="WBParaSite" id="ACRNAN_scaffold2591.g9037.t1">
    <property type="protein sequence ID" value="ACRNAN_scaffold2591.g9037.t1"/>
    <property type="gene ID" value="ACRNAN_scaffold2591.g9037"/>
</dbReference>
<name>A0A914DFM2_9BILA</name>
<feature type="domain" description="HTH psq-type" evidence="2">
    <location>
        <begin position="5"/>
        <end position="56"/>
    </location>
</feature>
<dbReference type="SUPFAM" id="SSF46689">
    <property type="entry name" value="Homeodomain-like"/>
    <property type="match status" value="1"/>
</dbReference>
<protein>
    <submittedName>
        <fullName evidence="4">HTH psq-type domain-containing protein</fullName>
    </submittedName>
</protein>
<dbReference type="AlphaFoldDB" id="A0A914DFM2"/>
<evidence type="ECO:0000256" key="1">
    <source>
        <dbReference type="ARBA" id="ARBA00004123"/>
    </source>
</evidence>
<dbReference type="GO" id="GO:0005634">
    <property type="term" value="C:nucleus"/>
    <property type="evidence" value="ECO:0007669"/>
    <property type="project" value="UniProtKB-SubCell"/>
</dbReference>
<organism evidence="3 4">
    <name type="scientific">Acrobeloides nanus</name>
    <dbReference type="NCBI Taxonomy" id="290746"/>
    <lineage>
        <taxon>Eukaryota</taxon>
        <taxon>Metazoa</taxon>
        <taxon>Ecdysozoa</taxon>
        <taxon>Nematoda</taxon>
        <taxon>Chromadorea</taxon>
        <taxon>Rhabditida</taxon>
        <taxon>Tylenchina</taxon>
        <taxon>Cephalobomorpha</taxon>
        <taxon>Cephaloboidea</taxon>
        <taxon>Cephalobidae</taxon>
        <taxon>Acrobeloides</taxon>
    </lineage>
</organism>
<reference evidence="4" key="1">
    <citation type="submission" date="2022-11" db="UniProtKB">
        <authorList>
            <consortium name="WormBaseParasite"/>
        </authorList>
    </citation>
    <scope>IDENTIFICATION</scope>
</reference>
<accession>A0A914DFM2</accession>
<comment type="subcellular location">
    <subcellularLocation>
        <location evidence="1">Nucleus</location>
    </subcellularLocation>
</comment>
<dbReference type="GO" id="GO:0003677">
    <property type="term" value="F:DNA binding"/>
    <property type="evidence" value="ECO:0007669"/>
    <property type="project" value="InterPro"/>
</dbReference>